<accession>A0AAD4EUA5</accession>
<organism evidence="4 5">
    <name type="scientific">Staphylotrichum longicolle</name>
    <dbReference type="NCBI Taxonomy" id="669026"/>
    <lineage>
        <taxon>Eukaryota</taxon>
        <taxon>Fungi</taxon>
        <taxon>Dikarya</taxon>
        <taxon>Ascomycota</taxon>
        <taxon>Pezizomycotina</taxon>
        <taxon>Sordariomycetes</taxon>
        <taxon>Sordariomycetidae</taxon>
        <taxon>Sordariales</taxon>
        <taxon>Chaetomiaceae</taxon>
        <taxon>Staphylotrichum</taxon>
    </lineage>
</organism>
<reference evidence="4" key="1">
    <citation type="submission" date="2023-02" db="EMBL/GenBank/DDBJ databases">
        <authorList>
            <person name="Palmer J.M."/>
        </authorList>
    </citation>
    <scope>NUCLEOTIDE SEQUENCE</scope>
    <source>
        <strain evidence="4">FW57</strain>
    </source>
</reference>
<dbReference type="SUPFAM" id="SSF56801">
    <property type="entry name" value="Acetyl-CoA synthetase-like"/>
    <property type="match status" value="1"/>
</dbReference>
<keyword evidence="1" id="KW-0596">Phosphopantetheine</keyword>
<dbReference type="GO" id="GO:0043041">
    <property type="term" value="P:amino acid activation for nonribosomal peptide biosynthetic process"/>
    <property type="evidence" value="ECO:0007669"/>
    <property type="project" value="TreeGrafter"/>
</dbReference>
<dbReference type="InterPro" id="IPR042099">
    <property type="entry name" value="ANL_N_sf"/>
</dbReference>
<dbReference type="GO" id="GO:0044550">
    <property type="term" value="P:secondary metabolite biosynthetic process"/>
    <property type="evidence" value="ECO:0007669"/>
    <property type="project" value="TreeGrafter"/>
</dbReference>
<comment type="caution">
    <text evidence="4">The sequence shown here is derived from an EMBL/GenBank/DDBJ whole genome shotgun (WGS) entry which is preliminary data.</text>
</comment>
<name>A0AAD4EUA5_9PEZI</name>
<feature type="domain" description="AMP-dependent synthetase/ligase" evidence="3">
    <location>
        <begin position="265"/>
        <end position="614"/>
    </location>
</feature>
<dbReference type="Proteomes" id="UP001197093">
    <property type="component" value="Unassembled WGS sequence"/>
</dbReference>
<dbReference type="EMBL" id="JAHCVI010000004">
    <property type="protein sequence ID" value="KAG7285682.1"/>
    <property type="molecule type" value="Genomic_DNA"/>
</dbReference>
<evidence type="ECO:0000259" key="3">
    <source>
        <dbReference type="Pfam" id="PF00501"/>
    </source>
</evidence>
<proteinExistence type="predicted"/>
<dbReference type="SUPFAM" id="SSF52777">
    <property type="entry name" value="CoA-dependent acyltransferases"/>
    <property type="match status" value="2"/>
</dbReference>
<dbReference type="AlphaFoldDB" id="A0AAD4EUA5"/>
<evidence type="ECO:0000256" key="1">
    <source>
        <dbReference type="ARBA" id="ARBA00022450"/>
    </source>
</evidence>
<sequence length="649" mass="72201">MYDLAQFEIQVRPQMSAYGIAADTVEAILPCTPLQSSMMAQFIKSGGRDYFNYVDFELEDGMAATRLAEAWHAVSVTHPMLRTAILPVEHDDCVFAMLQYPQARGDTATVVTYQNGESFDLQSWRLEAAQAVAERPQWLGCPDARLFDTLLVYQKLDHTASEARPWRVVNEVACIDYPVSIEIEPKSGDLLQYQITFFSDVLSKEQARLLLDQFDAAVQVLALNPGGEEKDLLQSRPDLFSILPPEIPEIPTDINFLHQFVELRARAIPEKMALDFVERFDGVVPVRRQWNYQELDHNGNRVAQLLLPHVQPGNIVAVFFDKCPEAYFSILGILKAGCAFLALDPRAPRSRNEFIVQDSGVSALVTSKQGKRNLGFPVSIPILVVDEALLSSVSASPPALSRELLPHDTCYCLYTSGTTGTPKGCEITHDNAVQCMLAFQHIFKGHWQEDSKWLQFASLHFDVSVLEQYWTWSVGITLVAAPRDLILDDLAATISRLDITHIDLTPSLARLLHPDDVPSLCKGVFITGGESLKQEILDVWGSKQVIYNFYGPTEATIGVTVFPRVPTTGRASNIGQQFVNVGSYVLKPGTEQPVLRGGVGELCVSGRLVGKGYLKRDDLTSDKFPTLQYFGERVYRTGDLLSCVANVLR</sequence>
<evidence type="ECO:0000313" key="5">
    <source>
        <dbReference type="Proteomes" id="UP001197093"/>
    </source>
</evidence>
<evidence type="ECO:0000256" key="2">
    <source>
        <dbReference type="ARBA" id="ARBA00022553"/>
    </source>
</evidence>
<evidence type="ECO:0000313" key="4">
    <source>
        <dbReference type="EMBL" id="KAG7285682.1"/>
    </source>
</evidence>
<gene>
    <name evidence="4" type="ORF">NEMBOFW57_007975</name>
</gene>
<dbReference type="Gene3D" id="3.30.559.10">
    <property type="entry name" value="Chloramphenicol acetyltransferase-like domain"/>
    <property type="match status" value="1"/>
</dbReference>
<dbReference type="Pfam" id="PF00501">
    <property type="entry name" value="AMP-binding"/>
    <property type="match status" value="1"/>
</dbReference>
<protein>
    <recommendedName>
        <fullName evidence="3">AMP-dependent synthetase/ligase domain-containing protein</fullName>
    </recommendedName>
</protein>
<keyword evidence="2" id="KW-0597">Phosphoprotein</keyword>
<dbReference type="GO" id="GO:0031177">
    <property type="term" value="F:phosphopantetheine binding"/>
    <property type="evidence" value="ECO:0007669"/>
    <property type="project" value="TreeGrafter"/>
</dbReference>
<dbReference type="PANTHER" id="PTHR45527">
    <property type="entry name" value="NONRIBOSOMAL PEPTIDE SYNTHETASE"/>
    <property type="match status" value="1"/>
</dbReference>
<dbReference type="Gene3D" id="3.40.50.12780">
    <property type="entry name" value="N-terminal domain of ligase-like"/>
    <property type="match status" value="1"/>
</dbReference>
<dbReference type="InterPro" id="IPR023213">
    <property type="entry name" value="CAT-like_dom_sf"/>
</dbReference>
<dbReference type="PANTHER" id="PTHR45527:SF1">
    <property type="entry name" value="FATTY ACID SYNTHASE"/>
    <property type="match status" value="1"/>
</dbReference>
<dbReference type="GO" id="GO:0005737">
    <property type="term" value="C:cytoplasm"/>
    <property type="evidence" value="ECO:0007669"/>
    <property type="project" value="TreeGrafter"/>
</dbReference>
<keyword evidence="5" id="KW-1185">Reference proteome</keyword>
<dbReference type="InterPro" id="IPR000873">
    <property type="entry name" value="AMP-dep_synth/lig_dom"/>
</dbReference>